<organism evidence="2">
    <name type="scientific">Aphanomyces invadans</name>
    <dbReference type="NCBI Taxonomy" id="157072"/>
    <lineage>
        <taxon>Eukaryota</taxon>
        <taxon>Sar</taxon>
        <taxon>Stramenopiles</taxon>
        <taxon>Oomycota</taxon>
        <taxon>Saprolegniomycetes</taxon>
        <taxon>Saprolegniales</taxon>
        <taxon>Verrucalvaceae</taxon>
        <taxon>Aphanomyces</taxon>
    </lineage>
</organism>
<dbReference type="GeneID" id="20087068"/>
<feature type="compositionally biased region" description="Low complexity" evidence="1">
    <location>
        <begin position="1"/>
        <end position="16"/>
    </location>
</feature>
<sequence length="203" mass="19401">MKSSNSTSSSSSASSSIRRRRTSHTAPTASPMPAKIAPIVATTPTAFELSEVSSDVVFSVGEGVLERCLPPEPGVASGTVSSKGGSIVKTSGDVIVGMGAKVAVLSVVEGVKVVGDGVGVTGGGAVVDGNVVVGLIWVVVTGGGGVCGDTVGCGVGGATEEVVGDGRGGADVTGWVVAGLSVGGGDGSVVVTIGVDELSLSCA</sequence>
<dbReference type="AlphaFoldDB" id="A0A024TRB9"/>
<dbReference type="RefSeq" id="XP_008874477.1">
    <property type="nucleotide sequence ID" value="XM_008876255.1"/>
</dbReference>
<dbReference type="EMBL" id="KI913975">
    <property type="protein sequence ID" value="ETV96700.1"/>
    <property type="molecule type" value="Genomic_DNA"/>
</dbReference>
<dbReference type="VEuPathDB" id="FungiDB:H310_10018"/>
<evidence type="ECO:0000313" key="2">
    <source>
        <dbReference type="EMBL" id="ETV96700.1"/>
    </source>
</evidence>
<reference evidence="2" key="1">
    <citation type="submission" date="2013-12" db="EMBL/GenBank/DDBJ databases">
        <title>The Genome Sequence of Aphanomyces invadans NJM9701.</title>
        <authorList>
            <consortium name="The Broad Institute Genomics Platform"/>
            <person name="Russ C."/>
            <person name="Tyler B."/>
            <person name="van West P."/>
            <person name="Dieguez-Uribeondo J."/>
            <person name="Young S.K."/>
            <person name="Zeng Q."/>
            <person name="Gargeya S."/>
            <person name="Fitzgerald M."/>
            <person name="Abouelleil A."/>
            <person name="Alvarado L."/>
            <person name="Chapman S.B."/>
            <person name="Gainer-Dewar J."/>
            <person name="Goldberg J."/>
            <person name="Griggs A."/>
            <person name="Gujja S."/>
            <person name="Hansen M."/>
            <person name="Howarth C."/>
            <person name="Imamovic A."/>
            <person name="Ireland A."/>
            <person name="Larimer J."/>
            <person name="McCowan C."/>
            <person name="Murphy C."/>
            <person name="Pearson M."/>
            <person name="Poon T.W."/>
            <person name="Priest M."/>
            <person name="Roberts A."/>
            <person name="Saif S."/>
            <person name="Shea T."/>
            <person name="Sykes S."/>
            <person name="Wortman J."/>
            <person name="Nusbaum C."/>
            <person name="Birren B."/>
        </authorList>
    </citation>
    <scope>NUCLEOTIDE SEQUENCE [LARGE SCALE GENOMIC DNA]</scope>
    <source>
        <strain evidence="2">NJM9701</strain>
    </source>
</reference>
<protein>
    <submittedName>
        <fullName evidence="2">Uncharacterized protein</fullName>
    </submittedName>
</protein>
<gene>
    <name evidence="2" type="ORF">H310_10018</name>
</gene>
<accession>A0A024TRB9</accession>
<name>A0A024TRB9_9STRA</name>
<feature type="region of interest" description="Disordered" evidence="1">
    <location>
        <begin position="1"/>
        <end position="35"/>
    </location>
</feature>
<evidence type="ECO:0000256" key="1">
    <source>
        <dbReference type="SAM" id="MobiDB-lite"/>
    </source>
</evidence>
<proteinExistence type="predicted"/>